<dbReference type="AlphaFoldDB" id="A0A431TYH8"/>
<dbReference type="OrthoDB" id="876190at2"/>
<protein>
    <recommendedName>
        <fullName evidence="4">Outer membrane protein beta-barrel domain-containing protein</fullName>
    </recommendedName>
</protein>
<reference evidence="2 3" key="1">
    <citation type="submission" date="2018-12" db="EMBL/GenBank/DDBJ databases">
        <title>Hymenobacter gummosus sp. nov., isolated from a spring.</title>
        <authorList>
            <person name="Nie L."/>
        </authorList>
    </citation>
    <scope>NUCLEOTIDE SEQUENCE [LARGE SCALE GENOMIC DNA]</scope>
    <source>
        <strain evidence="2 3">KCTC 52166</strain>
    </source>
</reference>
<sequence length="205" mass="22543">MKFLYSLLLAATVGSGPALAQTTAPAAAERPHMLDFGIGQSLNGSGDFYCLKTHLGYTYTLGRHLSVGPRLAMISGADVIYFDRNAYVPVSYHAVNLEGEAYYAPFGNDRRFVFALGAGAYVGHTKQYDVLWASYGIDNIADPEPRLRYEPRNTKGVHVGYLASLNADLAVDQQRRWQLGLKVALQNDTYANILPGVQLRVGRRL</sequence>
<accession>A0A431TYH8</accession>
<evidence type="ECO:0000313" key="2">
    <source>
        <dbReference type="EMBL" id="RTQ46798.1"/>
    </source>
</evidence>
<keyword evidence="3" id="KW-1185">Reference proteome</keyword>
<evidence type="ECO:0000256" key="1">
    <source>
        <dbReference type="SAM" id="SignalP"/>
    </source>
</evidence>
<evidence type="ECO:0008006" key="4">
    <source>
        <dbReference type="Google" id="ProtNLM"/>
    </source>
</evidence>
<dbReference type="EMBL" id="RXOF01000014">
    <property type="protein sequence ID" value="RTQ46798.1"/>
    <property type="molecule type" value="Genomic_DNA"/>
</dbReference>
<dbReference type="RefSeq" id="WP_126695118.1">
    <property type="nucleotide sequence ID" value="NZ_RXOF01000014.1"/>
</dbReference>
<keyword evidence="1" id="KW-0732">Signal</keyword>
<feature type="signal peptide" evidence="1">
    <location>
        <begin position="1"/>
        <end position="20"/>
    </location>
</feature>
<dbReference type="Proteomes" id="UP000282184">
    <property type="component" value="Unassembled WGS sequence"/>
</dbReference>
<organism evidence="2 3">
    <name type="scientific">Hymenobacter gummosus</name>
    <dbReference type="NCBI Taxonomy" id="1776032"/>
    <lineage>
        <taxon>Bacteria</taxon>
        <taxon>Pseudomonadati</taxon>
        <taxon>Bacteroidota</taxon>
        <taxon>Cytophagia</taxon>
        <taxon>Cytophagales</taxon>
        <taxon>Hymenobacteraceae</taxon>
        <taxon>Hymenobacter</taxon>
    </lineage>
</organism>
<feature type="chain" id="PRO_5019391057" description="Outer membrane protein beta-barrel domain-containing protein" evidence="1">
    <location>
        <begin position="21"/>
        <end position="205"/>
    </location>
</feature>
<comment type="caution">
    <text evidence="2">The sequence shown here is derived from an EMBL/GenBank/DDBJ whole genome shotgun (WGS) entry which is preliminary data.</text>
</comment>
<evidence type="ECO:0000313" key="3">
    <source>
        <dbReference type="Proteomes" id="UP000282184"/>
    </source>
</evidence>
<proteinExistence type="predicted"/>
<gene>
    <name evidence="2" type="ORF">EJV47_20710</name>
</gene>
<name>A0A431TYH8_9BACT</name>